<dbReference type="PANTHER" id="PTHR34605:SF4">
    <property type="entry name" value="DNA ADENINE METHYLTRANSFERASE"/>
    <property type="match status" value="1"/>
</dbReference>
<dbReference type="STRING" id="1137991.SAMN05660642_01042"/>
<evidence type="ECO:0000256" key="2">
    <source>
        <dbReference type="ARBA" id="ARBA00023125"/>
    </source>
</evidence>
<dbReference type="InterPro" id="IPR044068">
    <property type="entry name" value="CB"/>
</dbReference>
<dbReference type="InterPro" id="IPR004107">
    <property type="entry name" value="Integrase_SAM-like_N"/>
</dbReference>
<protein>
    <submittedName>
        <fullName evidence="8">Site-specific recombinase XerD</fullName>
    </submittedName>
</protein>
<dbReference type="Pfam" id="PF02899">
    <property type="entry name" value="Phage_int_SAM_1"/>
    <property type="match status" value="1"/>
</dbReference>
<evidence type="ECO:0000259" key="6">
    <source>
        <dbReference type="PROSITE" id="PS51898"/>
    </source>
</evidence>
<accession>A0A1G9NHV3</accession>
<dbReference type="InterPro" id="IPR011010">
    <property type="entry name" value="DNA_brk_join_enz"/>
</dbReference>
<reference evidence="9" key="1">
    <citation type="submission" date="2016-10" db="EMBL/GenBank/DDBJ databases">
        <authorList>
            <person name="Varghese N."/>
            <person name="Submissions S."/>
        </authorList>
    </citation>
    <scope>NUCLEOTIDE SEQUENCE [LARGE SCALE GENOMIC DNA]</scope>
    <source>
        <strain evidence="9">DSM 45419</strain>
    </source>
</reference>
<dbReference type="PROSITE" id="PS51898">
    <property type="entry name" value="TYR_RECOMBINASE"/>
    <property type="match status" value="1"/>
</dbReference>
<keyword evidence="9" id="KW-1185">Reference proteome</keyword>
<dbReference type="InterPro" id="IPR052925">
    <property type="entry name" value="Phage_Integrase-like_Recomb"/>
</dbReference>
<dbReference type="PANTHER" id="PTHR34605">
    <property type="entry name" value="PHAGE_INTEGRASE DOMAIN-CONTAINING PROTEIN"/>
    <property type="match status" value="1"/>
</dbReference>
<dbReference type="GO" id="GO:0015074">
    <property type="term" value="P:DNA integration"/>
    <property type="evidence" value="ECO:0007669"/>
    <property type="project" value="UniProtKB-KW"/>
</dbReference>
<dbReference type="Pfam" id="PF00589">
    <property type="entry name" value="Phage_integrase"/>
    <property type="match status" value="1"/>
</dbReference>
<evidence type="ECO:0000256" key="4">
    <source>
        <dbReference type="PROSITE-ProRule" id="PRU01248"/>
    </source>
</evidence>
<proteinExistence type="predicted"/>
<dbReference type="GO" id="GO:0003677">
    <property type="term" value="F:DNA binding"/>
    <property type="evidence" value="ECO:0007669"/>
    <property type="project" value="UniProtKB-UniRule"/>
</dbReference>
<gene>
    <name evidence="8" type="ORF">SAMN05660642_01042</name>
</gene>
<dbReference type="Proteomes" id="UP000198680">
    <property type="component" value="Unassembled WGS sequence"/>
</dbReference>
<evidence type="ECO:0000256" key="5">
    <source>
        <dbReference type="SAM" id="MobiDB-lite"/>
    </source>
</evidence>
<dbReference type="GO" id="GO:0006310">
    <property type="term" value="P:DNA recombination"/>
    <property type="evidence" value="ECO:0007669"/>
    <property type="project" value="UniProtKB-KW"/>
</dbReference>
<dbReference type="SUPFAM" id="SSF47823">
    <property type="entry name" value="lambda integrase-like, N-terminal domain"/>
    <property type="match status" value="1"/>
</dbReference>
<evidence type="ECO:0000313" key="8">
    <source>
        <dbReference type="EMBL" id="SDL86029.1"/>
    </source>
</evidence>
<dbReference type="Gene3D" id="1.10.443.10">
    <property type="entry name" value="Intergrase catalytic core"/>
    <property type="match status" value="1"/>
</dbReference>
<organism evidence="8 9">
    <name type="scientific">Geodermatophilus siccatus</name>
    <dbReference type="NCBI Taxonomy" id="1137991"/>
    <lineage>
        <taxon>Bacteria</taxon>
        <taxon>Bacillati</taxon>
        <taxon>Actinomycetota</taxon>
        <taxon>Actinomycetes</taxon>
        <taxon>Geodermatophilales</taxon>
        <taxon>Geodermatophilaceae</taxon>
        <taxon>Geodermatophilus</taxon>
    </lineage>
</organism>
<dbReference type="CDD" id="cd00799">
    <property type="entry name" value="INT_Cre_C"/>
    <property type="match status" value="1"/>
</dbReference>
<feature type="region of interest" description="Disordered" evidence="5">
    <location>
        <begin position="1"/>
        <end position="23"/>
    </location>
</feature>
<dbReference type="InterPro" id="IPR013762">
    <property type="entry name" value="Integrase-like_cat_sf"/>
</dbReference>
<evidence type="ECO:0000259" key="7">
    <source>
        <dbReference type="PROSITE" id="PS51900"/>
    </source>
</evidence>
<keyword evidence="1" id="KW-0229">DNA integration</keyword>
<evidence type="ECO:0000256" key="1">
    <source>
        <dbReference type="ARBA" id="ARBA00022908"/>
    </source>
</evidence>
<dbReference type="InterPro" id="IPR010998">
    <property type="entry name" value="Integrase_recombinase_N"/>
</dbReference>
<dbReference type="InterPro" id="IPR002104">
    <property type="entry name" value="Integrase_catalytic"/>
</dbReference>
<keyword evidence="3" id="KW-0233">DNA recombination</keyword>
<feature type="domain" description="Core-binding (CB)" evidence="7">
    <location>
        <begin position="40"/>
        <end position="120"/>
    </location>
</feature>
<feature type="domain" description="Tyr recombinase" evidence="6">
    <location>
        <begin position="149"/>
        <end position="350"/>
    </location>
</feature>
<dbReference type="AlphaFoldDB" id="A0A1G9NHV3"/>
<feature type="compositionally biased region" description="Low complexity" evidence="5">
    <location>
        <begin position="13"/>
        <end position="23"/>
    </location>
</feature>
<dbReference type="PROSITE" id="PS51900">
    <property type="entry name" value="CB"/>
    <property type="match status" value="1"/>
</dbReference>
<dbReference type="EMBL" id="FNHE01000002">
    <property type="protein sequence ID" value="SDL86029.1"/>
    <property type="molecule type" value="Genomic_DNA"/>
</dbReference>
<dbReference type="SUPFAM" id="SSF56349">
    <property type="entry name" value="DNA breaking-rejoining enzymes"/>
    <property type="match status" value="1"/>
</dbReference>
<evidence type="ECO:0000256" key="3">
    <source>
        <dbReference type="ARBA" id="ARBA00023172"/>
    </source>
</evidence>
<name>A0A1G9NHV3_9ACTN</name>
<keyword evidence="2 4" id="KW-0238">DNA-binding</keyword>
<sequence>MESELPTAGTPSGEPGAGVETTGTGALAVAGAADGGLVLPGDVESVGRYLTAAKAESTRRAYDADFRAWSTWARQRGFSPLPAADAAVAAYLAALSDAGASPRTIARRLSGIGHAHREAGHPSPSEHPGTREVLRGIRRTAARDGRRPRKARALDTQTIRALVEDLPAGVAGVRDRALILTSFALALRASDVCGLDVTDLAPAGHGGPDVTIRWSKTDQEGSGEVLALAPGVRARTCPVRALQAWVEAAGLTGSSGPLFRSVGRGARPRIGRTRMARSSVRLVLRRAAERAGVPLDGLSPHSLRRSFATEGYKAGVSERELARTGRWASVTTMRGYDASSRWADPASARLGL</sequence>
<evidence type="ECO:0000313" key="9">
    <source>
        <dbReference type="Proteomes" id="UP000198680"/>
    </source>
</evidence>
<dbReference type="Gene3D" id="1.10.150.130">
    <property type="match status" value="1"/>
</dbReference>